<dbReference type="Proteomes" id="UP000054549">
    <property type="component" value="Unassembled WGS sequence"/>
</dbReference>
<evidence type="ECO:0000313" key="3">
    <source>
        <dbReference type="Proteomes" id="UP000054549"/>
    </source>
</evidence>
<dbReference type="AlphaFoldDB" id="A0A0C2X0Z1"/>
<dbReference type="OrthoDB" id="3267748at2759"/>
<feature type="non-terminal residue" evidence="2">
    <location>
        <position position="158"/>
    </location>
</feature>
<dbReference type="EMBL" id="KN818271">
    <property type="protein sequence ID" value="KIL62363.1"/>
    <property type="molecule type" value="Genomic_DNA"/>
</dbReference>
<dbReference type="STRING" id="946122.A0A0C2X0Z1"/>
<dbReference type="HOGENOM" id="CLU_108608_1_0_1"/>
<name>A0A0C2X0Z1_AMAMK</name>
<feature type="domain" description="Retrotransposon gag" evidence="1">
    <location>
        <begin position="38"/>
        <end position="126"/>
    </location>
</feature>
<keyword evidence="3" id="KW-1185">Reference proteome</keyword>
<evidence type="ECO:0000313" key="2">
    <source>
        <dbReference type="EMBL" id="KIL62363.1"/>
    </source>
</evidence>
<dbReference type="Pfam" id="PF03732">
    <property type="entry name" value="Retrotrans_gag"/>
    <property type="match status" value="1"/>
</dbReference>
<evidence type="ECO:0000259" key="1">
    <source>
        <dbReference type="Pfam" id="PF03732"/>
    </source>
</evidence>
<organism evidence="2 3">
    <name type="scientific">Amanita muscaria (strain Koide BX008)</name>
    <dbReference type="NCBI Taxonomy" id="946122"/>
    <lineage>
        <taxon>Eukaryota</taxon>
        <taxon>Fungi</taxon>
        <taxon>Dikarya</taxon>
        <taxon>Basidiomycota</taxon>
        <taxon>Agaricomycotina</taxon>
        <taxon>Agaricomycetes</taxon>
        <taxon>Agaricomycetidae</taxon>
        <taxon>Agaricales</taxon>
        <taxon>Pluteineae</taxon>
        <taxon>Amanitaceae</taxon>
        <taxon>Amanita</taxon>
    </lineage>
</organism>
<reference evidence="2 3" key="1">
    <citation type="submission" date="2014-04" db="EMBL/GenBank/DDBJ databases">
        <title>Evolutionary Origins and Diversification of the Mycorrhizal Mutualists.</title>
        <authorList>
            <consortium name="DOE Joint Genome Institute"/>
            <consortium name="Mycorrhizal Genomics Consortium"/>
            <person name="Kohler A."/>
            <person name="Kuo A."/>
            <person name="Nagy L.G."/>
            <person name="Floudas D."/>
            <person name="Copeland A."/>
            <person name="Barry K.W."/>
            <person name="Cichocki N."/>
            <person name="Veneault-Fourrey C."/>
            <person name="LaButti K."/>
            <person name="Lindquist E.A."/>
            <person name="Lipzen A."/>
            <person name="Lundell T."/>
            <person name="Morin E."/>
            <person name="Murat C."/>
            <person name="Riley R."/>
            <person name="Ohm R."/>
            <person name="Sun H."/>
            <person name="Tunlid A."/>
            <person name="Henrissat B."/>
            <person name="Grigoriev I.V."/>
            <person name="Hibbett D.S."/>
            <person name="Martin F."/>
        </authorList>
    </citation>
    <scope>NUCLEOTIDE SEQUENCE [LARGE SCALE GENOMIC DNA]</scope>
    <source>
        <strain evidence="2 3">Koide BX008</strain>
    </source>
</reference>
<feature type="non-terminal residue" evidence="2">
    <location>
        <position position="1"/>
    </location>
</feature>
<accession>A0A0C2X0Z1</accession>
<sequence>VYDGTPSLEKFDDWTYEVDTWCLWNEVDSKDAVMVLAQFLSGKARRFFMTHVATNLGRWDLKAVYEGLFDYCFPTHFKLELREKLRKTYQGSWTVRDYARELENLALRFPDVTDREITQIFWEGIKPDLRCYLREKGLSPERHDLERLIKYASRREEA</sequence>
<protein>
    <recommendedName>
        <fullName evidence="1">Retrotransposon gag domain-containing protein</fullName>
    </recommendedName>
</protein>
<gene>
    <name evidence="2" type="ORF">M378DRAFT_44130</name>
</gene>
<proteinExistence type="predicted"/>
<dbReference type="InParanoid" id="A0A0C2X0Z1"/>
<dbReference type="InterPro" id="IPR005162">
    <property type="entry name" value="Retrotrans_gag_dom"/>
</dbReference>